<dbReference type="WBParaSite" id="maker-unitig_7302-snap-gene-0.2-mRNA-1">
    <property type="protein sequence ID" value="maker-unitig_7302-snap-gene-0.2-mRNA-1"/>
    <property type="gene ID" value="maker-unitig_7302-snap-gene-0.2"/>
</dbReference>
<evidence type="ECO:0000313" key="2">
    <source>
        <dbReference type="WBParaSite" id="maker-unitig_7302-snap-gene-0.2-mRNA-1"/>
    </source>
</evidence>
<keyword evidence="1" id="KW-1185">Reference proteome</keyword>
<evidence type="ECO:0000313" key="1">
    <source>
        <dbReference type="Proteomes" id="UP000095280"/>
    </source>
</evidence>
<sequence>MPRIEGAGRPQLFSASVDPGRSRNALGGSADWITMPLAAAANALALPLTALLLRLAVLLNLLLWAAATGDLLPQQPEACANFTGGAGFQSGFFTFTTPNYPARYPARSDCIKLIRGGEAGLPATSSSSKTTASAPRTTWRFGTGHTATHRRFPASCAVEFAAGGRRGDPPLVSTGRYLCGFASGRDDSIEHAGMKAVYSFEQANNVRQECRLELRLPVDRQEVLTTKQLKDKIPAGNATTKPVDCSIDATSPEDTKPFTEDNLRMLIPLSGGPAWPGLAREIQGCMRKKEGRATFADNCPAELLQADGLAACPPLATGDCCCT</sequence>
<name>A0A1I8FSS4_9PLAT</name>
<dbReference type="AlphaFoldDB" id="A0A1I8FSS4"/>
<protein>
    <submittedName>
        <fullName evidence="2">CUB domain-containing protein</fullName>
    </submittedName>
</protein>
<dbReference type="Proteomes" id="UP000095280">
    <property type="component" value="Unplaced"/>
</dbReference>
<accession>A0A1I8FSS4</accession>
<reference evidence="2" key="1">
    <citation type="submission" date="2016-11" db="UniProtKB">
        <authorList>
            <consortium name="WormBaseParasite"/>
        </authorList>
    </citation>
    <scope>IDENTIFICATION</scope>
</reference>
<proteinExistence type="predicted"/>
<organism evidence="1 2">
    <name type="scientific">Macrostomum lignano</name>
    <dbReference type="NCBI Taxonomy" id="282301"/>
    <lineage>
        <taxon>Eukaryota</taxon>
        <taxon>Metazoa</taxon>
        <taxon>Spiralia</taxon>
        <taxon>Lophotrochozoa</taxon>
        <taxon>Platyhelminthes</taxon>
        <taxon>Rhabditophora</taxon>
        <taxon>Macrostomorpha</taxon>
        <taxon>Macrostomida</taxon>
        <taxon>Macrostomidae</taxon>
        <taxon>Macrostomum</taxon>
    </lineage>
</organism>